<protein>
    <submittedName>
        <fullName evidence="2">Uncharacterized protein</fullName>
    </submittedName>
</protein>
<gene>
    <name evidence="2" type="ORF">L207DRAFT_58817</name>
</gene>
<reference evidence="2 3" key="1">
    <citation type="submission" date="2016-04" db="EMBL/GenBank/DDBJ databases">
        <title>A degradative enzymes factory behind the ericoid mycorrhizal symbiosis.</title>
        <authorList>
            <consortium name="DOE Joint Genome Institute"/>
            <person name="Martino E."/>
            <person name="Morin E."/>
            <person name="Grelet G."/>
            <person name="Kuo A."/>
            <person name="Kohler A."/>
            <person name="Daghino S."/>
            <person name="Barry K."/>
            <person name="Choi C."/>
            <person name="Cichocki N."/>
            <person name="Clum A."/>
            <person name="Copeland A."/>
            <person name="Hainaut M."/>
            <person name="Haridas S."/>
            <person name="Labutti K."/>
            <person name="Lindquist E."/>
            <person name="Lipzen A."/>
            <person name="Khouja H.-R."/>
            <person name="Murat C."/>
            <person name="Ohm R."/>
            <person name="Olson A."/>
            <person name="Spatafora J."/>
            <person name="Veneault-Fourrey C."/>
            <person name="Henrissat B."/>
            <person name="Grigoriev I."/>
            <person name="Martin F."/>
            <person name="Perotto S."/>
        </authorList>
    </citation>
    <scope>NUCLEOTIDE SEQUENCE [LARGE SCALE GENOMIC DNA]</scope>
    <source>
        <strain evidence="2 3">F</strain>
    </source>
</reference>
<name>A0A2J6RHB9_HYAVF</name>
<evidence type="ECO:0000313" key="3">
    <source>
        <dbReference type="Proteomes" id="UP000235786"/>
    </source>
</evidence>
<dbReference type="EMBL" id="KZ613948">
    <property type="protein sequence ID" value="PMD37925.1"/>
    <property type="molecule type" value="Genomic_DNA"/>
</dbReference>
<proteinExistence type="predicted"/>
<evidence type="ECO:0000256" key="1">
    <source>
        <dbReference type="SAM" id="MobiDB-lite"/>
    </source>
</evidence>
<dbReference type="Proteomes" id="UP000235786">
    <property type="component" value="Unassembled WGS sequence"/>
</dbReference>
<sequence length="249" mass="27161">MGDTKFVTQLHHQMTPLSCTTASPRCCTTHHILRVGLSGSSKWFRCCTTTSSPHSQVPTLPLCPATQKSQRQVACLSLPRVSLAGPSPSQRSSRSAFRKSSGWIRQTGSTLSTSADFPKAGSDLSPPPPAVQKDSGMIPLDSTFLLPVLATIAKDNSFTFSQVDSRRRLLGHLNHECHVSPRSAVNDRWLFGAGNLLFSSPRVPILPPLPSNSGRLNSRIFNLCLLGMNVHVRTRLFCPTLYPPLPTHL</sequence>
<organism evidence="2 3">
    <name type="scientific">Hyaloscypha variabilis (strain UAMH 11265 / GT02V1 / F)</name>
    <name type="common">Meliniomyces variabilis</name>
    <dbReference type="NCBI Taxonomy" id="1149755"/>
    <lineage>
        <taxon>Eukaryota</taxon>
        <taxon>Fungi</taxon>
        <taxon>Dikarya</taxon>
        <taxon>Ascomycota</taxon>
        <taxon>Pezizomycotina</taxon>
        <taxon>Leotiomycetes</taxon>
        <taxon>Helotiales</taxon>
        <taxon>Hyaloscyphaceae</taxon>
        <taxon>Hyaloscypha</taxon>
        <taxon>Hyaloscypha variabilis</taxon>
    </lineage>
</organism>
<dbReference type="AlphaFoldDB" id="A0A2J6RHB9"/>
<feature type="region of interest" description="Disordered" evidence="1">
    <location>
        <begin position="83"/>
        <end position="102"/>
    </location>
</feature>
<accession>A0A2J6RHB9</accession>
<evidence type="ECO:0000313" key="2">
    <source>
        <dbReference type="EMBL" id="PMD37925.1"/>
    </source>
</evidence>
<feature type="region of interest" description="Disordered" evidence="1">
    <location>
        <begin position="109"/>
        <end position="133"/>
    </location>
</feature>
<keyword evidence="3" id="KW-1185">Reference proteome</keyword>